<dbReference type="Pfam" id="PF01476">
    <property type="entry name" value="LysM"/>
    <property type="match status" value="4"/>
</dbReference>
<feature type="domain" description="LysM" evidence="9">
    <location>
        <begin position="251"/>
        <end position="294"/>
    </location>
</feature>
<dbReference type="GO" id="GO:0006508">
    <property type="term" value="P:proteolysis"/>
    <property type="evidence" value="ECO:0007669"/>
    <property type="project" value="UniProtKB-KW"/>
</dbReference>
<evidence type="ECO:0000256" key="4">
    <source>
        <dbReference type="ARBA" id="ARBA00022737"/>
    </source>
</evidence>
<protein>
    <submittedName>
        <fullName evidence="11">Uncharacterized protein</fullName>
    </submittedName>
</protein>
<dbReference type="GO" id="GO:0008932">
    <property type="term" value="F:lytic endotransglycosylase activity"/>
    <property type="evidence" value="ECO:0007669"/>
    <property type="project" value="TreeGrafter"/>
</dbReference>
<dbReference type="InterPro" id="IPR000064">
    <property type="entry name" value="NLP_P60_dom"/>
</dbReference>
<sequence>MKFSKLLFALFLFMSLPVFAQKTISHKVVNGESVYSIAKKYNVSEEEIFELNPKAKGLLQLDMVLSIPKISKKKTEEKKTKFIPKGASHKVESGESLYTIAKKYDTSIEKLREANPQLDSDNLQLGELLALPKGVKNQSEEKLSKAESKKIAKLQNKLQKHSVASGESFYVIAKKYNVSIEELKKVNPQVENDKLDVKDVVFIPGTENAATVAEKKKTREEKKREIENSKADNSATVTIENNDVSSDAVSGIHEVMPKETKYGISKRYGISIAELERLNPQIVNGLDVGQRLAIKETVKNGDVKTVVDEVLATDDAKDVASASGANDMKASVEVLPLSADAAMKADFLITKASENLGVRYRGGGTDRNGFDCSGLMFTTFKNIDMTLPRSSSDMAANSGVKIDKSQAQKGDLIFFGTRGRWVGHVGMITEVLEDEIKFIHSSTSSGVIISSTKEPYYAKRFVQINRVLN</sequence>
<proteinExistence type="inferred from homology"/>
<evidence type="ECO:0000256" key="6">
    <source>
        <dbReference type="ARBA" id="ARBA00022807"/>
    </source>
</evidence>
<evidence type="ECO:0000256" key="8">
    <source>
        <dbReference type="SAM" id="SignalP"/>
    </source>
</evidence>
<keyword evidence="5" id="KW-0378">Hydrolase</keyword>
<dbReference type="Pfam" id="PF00877">
    <property type="entry name" value="NLPC_P60"/>
    <property type="match status" value="1"/>
</dbReference>
<dbReference type="eggNOG" id="COG1388">
    <property type="taxonomic scope" value="Bacteria"/>
</dbReference>
<evidence type="ECO:0000256" key="2">
    <source>
        <dbReference type="ARBA" id="ARBA00022670"/>
    </source>
</evidence>
<dbReference type="InterPro" id="IPR036779">
    <property type="entry name" value="LysM_dom_sf"/>
</dbReference>
<dbReference type="Gene3D" id="3.10.350.10">
    <property type="entry name" value="LysM domain"/>
    <property type="match status" value="4"/>
</dbReference>
<dbReference type="PATRIC" id="fig|1341181.4.peg.651"/>
<dbReference type="Gene3D" id="3.90.1720.10">
    <property type="entry name" value="endopeptidase domain like (from Nostoc punctiforme)"/>
    <property type="match status" value="1"/>
</dbReference>
<evidence type="ECO:0000259" key="10">
    <source>
        <dbReference type="PROSITE" id="PS51935"/>
    </source>
</evidence>
<dbReference type="PANTHER" id="PTHR33734:SF22">
    <property type="entry name" value="MEMBRANE-BOUND LYTIC MUREIN TRANSGLYCOSYLASE D"/>
    <property type="match status" value="1"/>
</dbReference>
<keyword evidence="6" id="KW-0788">Thiol protease</keyword>
<evidence type="ECO:0000256" key="3">
    <source>
        <dbReference type="ARBA" id="ARBA00022729"/>
    </source>
</evidence>
<dbReference type="SUPFAM" id="SSF54106">
    <property type="entry name" value="LysM domain"/>
    <property type="match status" value="4"/>
</dbReference>
<dbReference type="GO" id="GO:0071555">
    <property type="term" value="P:cell wall organization"/>
    <property type="evidence" value="ECO:0007669"/>
    <property type="project" value="UniProtKB-KW"/>
</dbReference>
<dbReference type="InterPro" id="IPR018392">
    <property type="entry name" value="LysM"/>
</dbReference>
<accession>V6SS38</accession>
<name>V6SS38_9FLAO</name>
<organism evidence="11 12">
    <name type="scientific">Flavobacterium limnosediminis JC2902</name>
    <dbReference type="NCBI Taxonomy" id="1341181"/>
    <lineage>
        <taxon>Bacteria</taxon>
        <taxon>Pseudomonadati</taxon>
        <taxon>Bacteroidota</taxon>
        <taxon>Flavobacteriia</taxon>
        <taxon>Flavobacteriales</taxon>
        <taxon>Flavobacteriaceae</taxon>
        <taxon>Flavobacterium</taxon>
    </lineage>
</organism>
<dbReference type="GO" id="GO:0008234">
    <property type="term" value="F:cysteine-type peptidase activity"/>
    <property type="evidence" value="ECO:0007669"/>
    <property type="project" value="UniProtKB-KW"/>
</dbReference>
<keyword evidence="12" id="KW-1185">Reference proteome</keyword>
<dbReference type="SUPFAM" id="SSF54001">
    <property type="entry name" value="Cysteine proteinases"/>
    <property type="match status" value="1"/>
</dbReference>
<dbReference type="InterPro" id="IPR038765">
    <property type="entry name" value="Papain-like_cys_pep_sf"/>
</dbReference>
<evidence type="ECO:0000256" key="5">
    <source>
        <dbReference type="ARBA" id="ARBA00022801"/>
    </source>
</evidence>
<dbReference type="Proteomes" id="UP000018004">
    <property type="component" value="Unassembled WGS sequence"/>
</dbReference>
<comment type="caution">
    <text evidence="11">The sequence shown here is derived from an EMBL/GenBank/DDBJ whole genome shotgun (WGS) entry which is preliminary data.</text>
</comment>
<keyword evidence="4" id="KW-0677">Repeat</keyword>
<comment type="similarity">
    <text evidence="1">Belongs to the peptidase C40 family.</text>
</comment>
<dbReference type="PROSITE" id="PS51935">
    <property type="entry name" value="NLPC_P60"/>
    <property type="match status" value="1"/>
</dbReference>
<dbReference type="CDD" id="cd00118">
    <property type="entry name" value="LysM"/>
    <property type="match status" value="4"/>
</dbReference>
<reference evidence="11 12" key="1">
    <citation type="submission" date="2013-08" db="EMBL/GenBank/DDBJ databases">
        <title>Flavobacterium limnosediminis JC2902 genome sequencing.</title>
        <authorList>
            <person name="Lee K."/>
            <person name="Yi H."/>
            <person name="Park S."/>
            <person name="Chun J."/>
        </authorList>
    </citation>
    <scope>NUCLEOTIDE SEQUENCE [LARGE SCALE GENOMIC DNA]</scope>
    <source>
        <strain evidence="11 12">JC2902</strain>
    </source>
</reference>
<evidence type="ECO:0000256" key="1">
    <source>
        <dbReference type="ARBA" id="ARBA00007074"/>
    </source>
</evidence>
<dbReference type="OrthoDB" id="9807055at2"/>
<dbReference type="PANTHER" id="PTHR33734">
    <property type="entry name" value="LYSM DOMAIN-CONTAINING GPI-ANCHORED PROTEIN 2"/>
    <property type="match status" value="1"/>
</dbReference>
<evidence type="ECO:0000256" key="7">
    <source>
        <dbReference type="ARBA" id="ARBA00023316"/>
    </source>
</evidence>
<keyword evidence="3 8" id="KW-0732">Signal</keyword>
<keyword evidence="7" id="KW-0961">Cell wall biogenesis/degradation</keyword>
<feature type="domain" description="LysM" evidence="9">
    <location>
        <begin position="159"/>
        <end position="203"/>
    </location>
</feature>
<dbReference type="EMBL" id="AVGG01000002">
    <property type="protein sequence ID" value="ESU29259.1"/>
    <property type="molecule type" value="Genomic_DNA"/>
</dbReference>
<dbReference type="STRING" id="1341181.FLJC2902T_06550"/>
<dbReference type="RefSeq" id="WP_023578330.1">
    <property type="nucleotide sequence ID" value="NZ_AVGG01000002.1"/>
</dbReference>
<evidence type="ECO:0000259" key="9">
    <source>
        <dbReference type="PROSITE" id="PS51782"/>
    </source>
</evidence>
<keyword evidence="2" id="KW-0645">Protease</keyword>
<feature type="domain" description="LysM" evidence="9">
    <location>
        <begin position="87"/>
        <end position="131"/>
    </location>
</feature>
<dbReference type="AlphaFoldDB" id="V6SS38"/>
<gene>
    <name evidence="11" type="ORF">FLJC2902T_06550</name>
</gene>
<feature type="domain" description="LysM" evidence="9">
    <location>
        <begin position="24"/>
        <end position="67"/>
    </location>
</feature>
<dbReference type="PROSITE" id="PS51782">
    <property type="entry name" value="LYSM"/>
    <property type="match status" value="4"/>
</dbReference>
<dbReference type="eggNOG" id="COG0791">
    <property type="taxonomic scope" value="Bacteria"/>
</dbReference>
<feature type="domain" description="NlpC/P60" evidence="10">
    <location>
        <begin position="342"/>
        <end position="468"/>
    </location>
</feature>
<feature type="signal peptide" evidence="8">
    <location>
        <begin position="1"/>
        <end position="20"/>
    </location>
</feature>
<evidence type="ECO:0000313" key="12">
    <source>
        <dbReference type="Proteomes" id="UP000018004"/>
    </source>
</evidence>
<feature type="chain" id="PRO_5004751154" evidence="8">
    <location>
        <begin position="21"/>
        <end position="469"/>
    </location>
</feature>
<evidence type="ECO:0000313" key="11">
    <source>
        <dbReference type="EMBL" id="ESU29259.1"/>
    </source>
</evidence>
<dbReference type="SMART" id="SM00257">
    <property type="entry name" value="LysM"/>
    <property type="match status" value="4"/>
</dbReference>